<feature type="transmembrane region" description="Helical" evidence="16">
    <location>
        <begin position="272"/>
        <end position="292"/>
    </location>
</feature>
<keyword evidence="8" id="KW-0418">Kinase</keyword>
<keyword evidence="6 17" id="KW-0732">Signal</keyword>
<accession>A0A3L7E1D4</accession>
<evidence type="ECO:0000256" key="3">
    <source>
        <dbReference type="ARBA" id="ARBA00022475"/>
    </source>
</evidence>
<proteinExistence type="predicted"/>
<keyword evidence="4" id="KW-0808">Transferase</keyword>
<name>A0A3L7E1D4_9GAMM</name>
<dbReference type="GO" id="GO:0004714">
    <property type="term" value="F:transmembrane receptor protein tyrosine kinase activity"/>
    <property type="evidence" value="ECO:0007669"/>
    <property type="project" value="UniProtKB-EC"/>
</dbReference>
<dbReference type="EMBL" id="QRAN01000001">
    <property type="protein sequence ID" value="RLQ23628.1"/>
    <property type="molecule type" value="Genomic_DNA"/>
</dbReference>
<comment type="subcellular location">
    <subcellularLocation>
        <location evidence="1">Cell membrane</location>
        <topology evidence="1">Single-pass type I membrane protein</topology>
    </subcellularLocation>
</comment>
<dbReference type="GO" id="GO:0005886">
    <property type="term" value="C:plasma membrane"/>
    <property type="evidence" value="ECO:0007669"/>
    <property type="project" value="UniProtKB-SubCell"/>
</dbReference>
<reference evidence="19 20" key="1">
    <citation type="submission" date="2018-07" db="EMBL/GenBank/DDBJ databases">
        <title>Halioglobus sp. genome submission.</title>
        <authorList>
            <person name="Ye M.-Q."/>
            <person name="Du Z.-J."/>
        </authorList>
    </citation>
    <scope>NUCLEOTIDE SEQUENCE [LARGE SCALE GENOMIC DNA]</scope>
    <source>
        <strain evidence="19 20">U0301</strain>
    </source>
</reference>
<dbReference type="EC" id="2.7.10.1" evidence="2"/>
<evidence type="ECO:0000256" key="11">
    <source>
        <dbReference type="ARBA" id="ARBA00023136"/>
    </source>
</evidence>
<keyword evidence="20" id="KW-1185">Reference proteome</keyword>
<dbReference type="OrthoDB" id="5741878at2"/>
<evidence type="ECO:0000256" key="13">
    <source>
        <dbReference type="ARBA" id="ARBA00023157"/>
    </source>
</evidence>
<evidence type="ECO:0000256" key="16">
    <source>
        <dbReference type="SAM" id="Phobius"/>
    </source>
</evidence>
<dbReference type="Proteomes" id="UP000265509">
    <property type="component" value="Unassembled WGS sequence"/>
</dbReference>
<evidence type="ECO:0000256" key="12">
    <source>
        <dbReference type="ARBA" id="ARBA00023137"/>
    </source>
</evidence>
<gene>
    <name evidence="19" type="ORF">DWB85_00275</name>
</gene>
<evidence type="ECO:0000256" key="7">
    <source>
        <dbReference type="ARBA" id="ARBA00022741"/>
    </source>
</evidence>
<feature type="chain" id="PRO_5018043423" description="receptor protein-tyrosine kinase" evidence="17">
    <location>
        <begin position="21"/>
        <end position="297"/>
    </location>
</feature>
<keyword evidence="10 16" id="KW-1133">Transmembrane helix</keyword>
<evidence type="ECO:0000256" key="9">
    <source>
        <dbReference type="ARBA" id="ARBA00022840"/>
    </source>
</evidence>
<keyword evidence="3" id="KW-1003">Cell membrane</keyword>
<evidence type="ECO:0000256" key="1">
    <source>
        <dbReference type="ARBA" id="ARBA00004251"/>
    </source>
</evidence>
<evidence type="ECO:0000259" key="18">
    <source>
        <dbReference type="Pfam" id="PF12810"/>
    </source>
</evidence>
<feature type="domain" description="ALK/LTK-like glycine-rich" evidence="18">
    <location>
        <begin position="45"/>
        <end position="239"/>
    </location>
</feature>
<evidence type="ECO:0000256" key="10">
    <source>
        <dbReference type="ARBA" id="ARBA00022989"/>
    </source>
</evidence>
<feature type="signal peptide" evidence="17">
    <location>
        <begin position="1"/>
        <end position="20"/>
    </location>
</feature>
<dbReference type="AlphaFoldDB" id="A0A3L7E1D4"/>
<dbReference type="Pfam" id="PF12810">
    <property type="entry name" value="ALK_LTK_GRD"/>
    <property type="match status" value="1"/>
</dbReference>
<keyword evidence="14" id="KW-0675">Receptor</keyword>
<evidence type="ECO:0000256" key="5">
    <source>
        <dbReference type="ARBA" id="ARBA00022692"/>
    </source>
</evidence>
<keyword evidence="9" id="KW-0067">ATP-binding</keyword>
<comment type="caution">
    <text evidence="19">The sequence shown here is derived from an EMBL/GenBank/DDBJ whole genome shotgun (WGS) entry which is preliminary data.</text>
</comment>
<keyword evidence="11 16" id="KW-0472">Membrane</keyword>
<protein>
    <recommendedName>
        <fullName evidence="2">receptor protein-tyrosine kinase</fullName>
        <ecNumber evidence="2">2.7.10.1</ecNumber>
    </recommendedName>
</protein>
<evidence type="ECO:0000256" key="6">
    <source>
        <dbReference type="ARBA" id="ARBA00022729"/>
    </source>
</evidence>
<organism evidence="19 20">
    <name type="scientific">Seongchinamella sediminis</name>
    <dbReference type="NCBI Taxonomy" id="2283635"/>
    <lineage>
        <taxon>Bacteria</taxon>
        <taxon>Pseudomonadati</taxon>
        <taxon>Pseudomonadota</taxon>
        <taxon>Gammaproteobacteria</taxon>
        <taxon>Cellvibrionales</taxon>
        <taxon>Halieaceae</taxon>
        <taxon>Seongchinamella</taxon>
    </lineage>
</organism>
<keyword evidence="13" id="KW-1015">Disulfide bond</keyword>
<evidence type="ECO:0000256" key="8">
    <source>
        <dbReference type="ARBA" id="ARBA00022777"/>
    </source>
</evidence>
<keyword evidence="15" id="KW-0325">Glycoprotein</keyword>
<evidence type="ECO:0000256" key="17">
    <source>
        <dbReference type="SAM" id="SignalP"/>
    </source>
</evidence>
<keyword evidence="5 16" id="KW-0812">Transmembrane</keyword>
<evidence type="ECO:0000313" key="19">
    <source>
        <dbReference type="EMBL" id="RLQ23628.1"/>
    </source>
</evidence>
<evidence type="ECO:0000313" key="20">
    <source>
        <dbReference type="Proteomes" id="UP000265509"/>
    </source>
</evidence>
<evidence type="ECO:0000256" key="15">
    <source>
        <dbReference type="ARBA" id="ARBA00023180"/>
    </source>
</evidence>
<sequence>MLRKFVTGLALAGFASVSMAVTETFDHTGAVQTWVVPAGVTEVSLEAWGAEGGGAYDCSDVNENDGGLGGYATGTLAVTEGQTLEIYVGGFPGDPGPVSGQPGGFNGGGDGGRYGAGGGGASDVRVGGSTLADRVLVAGGGGGGNGGCPQHGAGGDGGGLVGADGTAGNNWTPAGGGSQVAGGAAGSSPGTAGALGLGGSNAAYHIAGGGGGYYGGGSAYAAGGGGGSSYIGGVSGGSTAAGQRSGHGSVVITYVIDANPNAVDNARPVPAISAWASFCLVSLMLAAGLIGVRRRLD</sequence>
<keyword evidence="7" id="KW-0547">Nucleotide-binding</keyword>
<evidence type="ECO:0000256" key="4">
    <source>
        <dbReference type="ARBA" id="ARBA00022679"/>
    </source>
</evidence>
<evidence type="ECO:0000256" key="14">
    <source>
        <dbReference type="ARBA" id="ARBA00023170"/>
    </source>
</evidence>
<dbReference type="InterPro" id="IPR055163">
    <property type="entry name" value="ALK/LTK-like_GRD"/>
</dbReference>
<keyword evidence="12" id="KW-0829">Tyrosine-protein kinase</keyword>
<evidence type="ECO:0000256" key="2">
    <source>
        <dbReference type="ARBA" id="ARBA00011902"/>
    </source>
</evidence>
<dbReference type="GO" id="GO:0005524">
    <property type="term" value="F:ATP binding"/>
    <property type="evidence" value="ECO:0007669"/>
    <property type="project" value="UniProtKB-KW"/>
</dbReference>